<name>A0A932QXQ1_9BACT</name>
<sequence length="100" mass="11524">MSIDDYAKKAAEQTGIDTDRFLGLITCESNWKEDAAGDHNRSFGILQFQKPTFARFSKKYNMESLDISDSYDQIDLAALMIRDGYQDNWLRCGRRVGFLQ</sequence>
<comment type="caution">
    <text evidence="2">The sequence shown here is derived from an EMBL/GenBank/DDBJ whole genome shotgun (WGS) entry which is preliminary data.</text>
</comment>
<dbReference type="InterPro" id="IPR023346">
    <property type="entry name" value="Lysozyme-like_dom_sf"/>
</dbReference>
<accession>A0A932QXQ1</accession>
<dbReference type="Proteomes" id="UP000753196">
    <property type="component" value="Unassembled WGS sequence"/>
</dbReference>
<dbReference type="EMBL" id="JACQCR010000004">
    <property type="protein sequence ID" value="MBI3630754.1"/>
    <property type="molecule type" value="Genomic_DNA"/>
</dbReference>
<dbReference type="AlphaFoldDB" id="A0A932QXQ1"/>
<dbReference type="InterPro" id="IPR008258">
    <property type="entry name" value="Transglycosylase_SLT_dom_1"/>
</dbReference>
<evidence type="ECO:0000313" key="2">
    <source>
        <dbReference type="EMBL" id="MBI3630754.1"/>
    </source>
</evidence>
<dbReference type="Pfam" id="PF01464">
    <property type="entry name" value="SLT"/>
    <property type="match status" value="1"/>
</dbReference>
<proteinExistence type="predicted"/>
<protein>
    <submittedName>
        <fullName evidence="2">Transglycosylase SLT domain-containing protein</fullName>
    </submittedName>
</protein>
<dbReference type="SUPFAM" id="SSF53955">
    <property type="entry name" value="Lysozyme-like"/>
    <property type="match status" value="1"/>
</dbReference>
<organism evidence="2 3">
    <name type="scientific">Candidatus Sungiibacteriota bacterium</name>
    <dbReference type="NCBI Taxonomy" id="2750080"/>
    <lineage>
        <taxon>Bacteria</taxon>
        <taxon>Candidatus Sungiibacteriota</taxon>
    </lineage>
</organism>
<reference evidence="2" key="1">
    <citation type="submission" date="2020-07" db="EMBL/GenBank/DDBJ databases">
        <title>Huge and variable diversity of episymbiotic CPR bacteria and DPANN archaea in groundwater ecosystems.</title>
        <authorList>
            <person name="He C.Y."/>
            <person name="Keren R."/>
            <person name="Whittaker M."/>
            <person name="Farag I.F."/>
            <person name="Doudna J."/>
            <person name="Cate J.H.D."/>
            <person name="Banfield J.F."/>
        </authorList>
    </citation>
    <scope>NUCLEOTIDE SEQUENCE</scope>
    <source>
        <strain evidence="2">NC_groundwater_973_Pr1_S-0.2um_54_13</strain>
    </source>
</reference>
<gene>
    <name evidence="2" type="ORF">HY221_00215</name>
</gene>
<evidence type="ECO:0000259" key="1">
    <source>
        <dbReference type="Pfam" id="PF01464"/>
    </source>
</evidence>
<dbReference type="Gene3D" id="1.10.530.10">
    <property type="match status" value="1"/>
</dbReference>
<feature type="domain" description="Transglycosylase SLT" evidence="1">
    <location>
        <begin position="6"/>
        <end position="85"/>
    </location>
</feature>
<evidence type="ECO:0000313" key="3">
    <source>
        <dbReference type="Proteomes" id="UP000753196"/>
    </source>
</evidence>